<gene>
    <name evidence="2" type="ORF">MELE44368_17225</name>
</gene>
<evidence type="ECO:0000256" key="1">
    <source>
        <dbReference type="SAM" id="MobiDB-lite"/>
    </source>
</evidence>
<dbReference type="EMBL" id="ATDN01000011">
    <property type="protein sequence ID" value="RWA21146.1"/>
    <property type="molecule type" value="Genomic_DNA"/>
</dbReference>
<keyword evidence="3" id="KW-1185">Reference proteome</keyword>
<evidence type="ECO:0000313" key="3">
    <source>
        <dbReference type="Proteomes" id="UP000287177"/>
    </source>
</evidence>
<organism evidence="2 3">
    <name type="scientific">Mycolicibacterium elephantis DSM 44368</name>
    <dbReference type="NCBI Taxonomy" id="1335622"/>
    <lineage>
        <taxon>Bacteria</taxon>
        <taxon>Bacillati</taxon>
        <taxon>Actinomycetota</taxon>
        <taxon>Actinomycetes</taxon>
        <taxon>Mycobacteriales</taxon>
        <taxon>Mycobacteriaceae</taxon>
        <taxon>Mycolicibacterium</taxon>
    </lineage>
</organism>
<evidence type="ECO:0000313" key="2">
    <source>
        <dbReference type="EMBL" id="RWA21146.1"/>
    </source>
</evidence>
<protein>
    <submittedName>
        <fullName evidence="2">Uncharacterized protein</fullName>
    </submittedName>
</protein>
<reference evidence="2 3" key="1">
    <citation type="submission" date="2013-06" db="EMBL/GenBank/DDBJ databases">
        <title>The draft sequence of the Mycobacterium elephantis genome.</title>
        <authorList>
            <person name="Pettersson F.B."/>
            <person name="Das S."/>
            <person name="Dasgupta S."/>
            <person name="Bhattacharya A."/>
            <person name="Kirsebom L.A."/>
        </authorList>
    </citation>
    <scope>NUCLEOTIDE SEQUENCE [LARGE SCALE GENOMIC DNA]</scope>
    <source>
        <strain evidence="2 3">DSM 44368</strain>
    </source>
</reference>
<sequence>MTLLPGDPVDLSVDSDAVDGVESDEPDMAAGPGVAAPVDDPSDDDA</sequence>
<comment type="caution">
    <text evidence="2">The sequence shown here is derived from an EMBL/GenBank/DDBJ whole genome shotgun (WGS) entry which is preliminary data.</text>
</comment>
<name>A0A439DVN4_9MYCO</name>
<dbReference type="AlphaFoldDB" id="A0A439DVN4"/>
<accession>A0A439DVN4</accession>
<dbReference type="Proteomes" id="UP000287177">
    <property type="component" value="Unassembled WGS sequence"/>
</dbReference>
<proteinExistence type="predicted"/>
<feature type="region of interest" description="Disordered" evidence="1">
    <location>
        <begin position="1"/>
        <end position="46"/>
    </location>
</feature>
<dbReference type="RefSeq" id="WP_164890069.1">
    <property type="nucleotide sequence ID" value="NZ_ATDN01000011.1"/>
</dbReference>
<feature type="compositionally biased region" description="Acidic residues" evidence="1">
    <location>
        <begin position="16"/>
        <end position="27"/>
    </location>
</feature>